<evidence type="ECO:0000259" key="4">
    <source>
        <dbReference type="PROSITE" id="PS50949"/>
    </source>
</evidence>
<reference evidence="5 6" key="1">
    <citation type="journal article" date="2015" name="Antonie Van Leeuwenhoek">
        <title>Bosea vaviloviae sp. nov., a new species of slow-growing rhizobia isolated from nodules of the relict species Vavilovia formosa (Stev.) Fed.</title>
        <authorList>
            <person name="Safronova V.I."/>
            <person name="Kuznetsova I.G."/>
            <person name="Sazanova A.L."/>
            <person name="Kimeklis A.K."/>
            <person name="Belimov A.A."/>
            <person name="Andronov E.E."/>
            <person name="Pinaev A.G."/>
            <person name="Chizhevskaya E.P."/>
            <person name="Pukhaev A.R."/>
            <person name="Popov K.P."/>
            <person name="Willems A."/>
            <person name="Tikhonovich I.A."/>
        </authorList>
    </citation>
    <scope>NUCLEOTIDE SEQUENCE [LARGE SCALE GENOMIC DNA]</scope>
    <source>
        <strain evidence="5 6">Vaf18</strain>
    </source>
</reference>
<dbReference type="SMART" id="SM00895">
    <property type="entry name" value="FCD"/>
    <property type="match status" value="1"/>
</dbReference>
<dbReference type="InterPro" id="IPR008920">
    <property type="entry name" value="TF_FadR/GntR_C"/>
</dbReference>
<dbReference type="InterPro" id="IPR000524">
    <property type="entry name" value="Tscrpt_reg_HTH_GntR"/>
</dbReference>
<evidence type="ECO:0000313" key="5">
    <source>
        <dbReference type="EMBL" id="AOO80344.1"/>
    </source>
</evidence>
<dbReference type="Gene3D" id="1.10.10.10">
    <property type="entry name" value="Winged helix-like DNA-binding domain superfamily/Winged helix DNA-binding domain"/>
    <property type="match status" value="1"/>
</dbReference>
<dbReference type="PANTHER" id="PTHR43537">
    <property type="entry name" value="TRANSCRIPTIONAL REGULATOR, GNTR FAMILY"/>
    <property type="match status" value="1"/>
</dbReference>
<dbReference type="SMART" id="SM00345">
    <property type="entry name" value="HTH_GNTR"/>
    <property type="match status" value="1"/>
</dbReference>
<dbReference type="InterPro" id="IPR036388">
    <property type="entry name" value="WH-like_DNA-bd_sf"/>
</dbReference>
<evidence type="ECO:0000256" key="1">
    <source>
        <dbReference type="ARBA" id="ARBA00023015"/>
    </source>
</evidence>
<evidence type="ECO:0000256" key="3">
    <source>
        <dbReference type="ARBA" id="ARBA00023163"/>
    </source>
</evidence>
<dbReference type="GO" id="GO:0003677">
    <property type="term" value="F:DNA binding"/>
    <property type="evidence" value="ECO:0007669"/>
    <property type="project" value="UniProtKB-KW"/>
</dbReference>
<dbReference type="PROSITE" id="PS50949">
    <property type="entry name" value="HTH_GNTR"/>
    <property type="match status" value="1"/>
</dbReference>
<dbReference type="Proteomes" id="UP000094969">
    <property type="component" value="Chromosome"/>
</dbReference>
<keyword evidence="6" id="KW-1185">Reference proteome</keyword>
<evidence type="ECO:0000256" key="2">
    <source>
        <dbReference type="ARBA" id="ARBA00023125"/>
    </source>
</evidence>
<keyword evidence="3" id="KW-0804">Transcription</keyword>
<dbReference type="SUPFAM" id="SSF46785">
    <property type="entry name" value="Winged helix' DNA-binding domain"/>
    <property type="match status" value="1"/>
</dbReference>
<name>A0A1D7TZ03_9HYPH</name>
<dbReference type="InterPro" id="IPR011711">
    <property type="entry name" value="GntR_C"/>
</dbReference>
<dbReference type="STRING" id="1526658.BHK69_07590"/>
<dbReference type="RefSeq" id="WP_069689564.1">
    <property type="nucleotide sequence ID" value="NZ_CP017147.1"/>
</dbReference>
<dbReference type="GO" id="GO:0003700">
    <property type="term" value="F:DNA-binding transcription factor activity"/>
    <property type="evidence" value="ECO:0007669"/>
    <property type="project" value="InterPro"/>
</dbReference>
<keyword evidence="2" id="KW-0238">DNA-binding</keyword>
<dbReference type="Gene3D" id="1.20.120.530">
    <property type="entry name" value="GntR ligand-binding domain-like"/>
    <property type="match status" value="1"/>
</dbReference>
<protein>
    <recommendedName>
        <fullName evidence="4">HTH gntR-type domain-containing protein</fullName>
    </recommendedName>
</protein>
<organism evidence="5 6">
    <name type="scientific">Bosea vaviloviae</name>
    <dbReference type="NCBI Taxonomy" id="1526658"/>
    <lineage>
        <taxon>Bacteria</taxon>
        <taxon>Pseudomonadati</taxon>
        <taxon>Pseudomonadota</taxon>
        <taxon>Alphaproteobacteria</taxon>
        <taxon>Hyphomicrobiales</taxon>
        <taxon>Boseaceae</taxon>
        <taxon>Bosea</taxon>
    </lineage>
</organism>
<dbReference type="SUPFAM" id="SSF48008">
    <property type="entry name" value="GntR ligand-binding domain-like"/>
    <property type="match status" value="1"/>
</dbReference>
<feature type="domain" description="HTH gntR-type" evidence="4">
    <location>
        <begin position="14"/>
        <end position="81"/>
    </location>
</feature>
<dbReference type="Pfam" id="PF07729">
    <property type="entry name" value="FCD"/>
    <property type="match status" value="1"/>
</dbReference>
<dbReference type="PANTHER" id="PTHR43537:SF24">
    <property type="entry name" value="GLUCONATE OPERON TRANSCRIPTIONAL REPRESSOR"/>
    <property type="match status" value="1"/>
</dbReference>
<accession>A0A1D7TZ03</accession>
<dbReference type="Pfam" id="PF00392">
    <property type="entry name" value="GntR"/>
    <property type="match status" value="1"/>
</dbReference>
<evidence type="ECO:0000313" key="6">
    <source>
        <dbReference type="Proteomes" id="UP000094969"/>
    </source>
</evidence>
<sequence length="230" mass="25753">MSSDPHLSLPIERLSLADIATLRLQEDIVRGRLAPGETLTEIALSSRLGVGRGTIRTALFALEGNELVVRAPYSNWRVAPLNAQVIWEIYTLREALEGLAARILAERSTEAAGERLREAFARLGPAEAEPLDQRVAADLDLHRATVELTGHQHLIHRYAALSAKMEWLYRWSEEHWPQRYPLEESHRPLVDALLSGSPHQAEEAVRQHIAVSLAEDLKGYAALEARRSTR</sequence>
<dbReference type="OrthoDB" id="7192778at2"/>
<gene>
    <name evidence="5" type="ORF">BHK69_07590</name>
</gene>
<keyword evidence="1" id="KW-0805">Transcription regulation</keyword>
<dbReference type="EMBL" id="CP017147">
    <property type="protein sequence ID" value="AOO80344.1"/>
    <property type="molecule type" value="Genomic_DNA"/>
</dbReference>
<proteinExistence type="predicted"/>
<dbReference type="AlphaFoldDB" id="A0A1D7TZ03"/>
<dbReference type="KEGG" id="bvv:BHK69_07590"/>
<dbReference type="InterPro" id="IPR036390">
    <property type="entry name" value="WH_DNA-bd_sf"/>
</dbReference>